<proteinExistence type="predicted"/>
<reference evidence="2 3" key="1">
    <citation type="submission" date="2023-05" db="EMBL/GenBank/DDBJ databases">
        <authorList>
            <person name="Guo Y."/>
        </authorList>
    </citation>
    <scope>NUCLEOTIDE SEQUENCE [LARGE SCALE GENOMIC DNA]</scope>
    <source>
        <strain evidence="2 3">GR2756</strain>
    </source>
</reference>
<organism evidence="2 3">
    <name type="scientific">Sphingosinicella rhizophila</name>
    <dbReference type="NCBI Taxonomy" id="3050082"/>
    <lineage>
        <taxon>Bacteria</taxon>
        <taxon>Pseudomonadati</taxon>
        <taxon>Pseudomonadota</taxon>
        <taxon>Alphaproteobacteria</taxon>
        <taxon>Sphingomonadales</taxon>
        <taxon>Sphingosinicellaceae</taxon>
        <taxon>Sphingosinicella</taxon>
    </lineage>
</organism>
<feature type="chain" id="PRO_5046668014" description="Secreted protein" evidence="1">
    <location>
        <begin position="21"/>
        <end position="156"/>
    </location>
</feature>
<dbReference type="RefSeq" id="WP_315723980.1">
    <property type="nucleotide sequence ID" value="NZ_JAVUPU010000002.1"/>
</dbReference>
<dbReference type="Proteomes" id="UP001259572">
    <property type="component" value="Unassembled WGS sequence"/>
</dbReference>
<gene>
    <name evidence="2" type="ORF">RQX22_04295</name>
</gene>
<evidence type="ECO:0008006" key="4">
    <source>
        <dbReference type="Google" id="ProtNLM"/>
    </source>
</evidence>
<sequence length="156" mass="17205">MKAFLPPLLVVAAFAAPAFAQEPVDGAKVNQLIVYGDDPCPQSTDAEIIVCARKPEGERFRIPENLREDPNAPVNQSWINRAEQLEYVGRSGIGSCSTVGQGGMIGCFNDIVRAARAERATRDQVNWNQLIEEARQERLGRIDAQSEAIEEDLRNP</sequence>
<name>A0ABU3Q429_9SPHN</name>
<evidence type="ECO:0000313" key="3">
    <source>
        <dbReference type="Proteomes" id="UP001259572"/>
    </source>
</evidence>
<comment type="caution">
    <text evidence="2">The sequence shown here is derived from an EMBL/GenBank/DDBJ whole genome shotgun (WGS) entry which is preliminary data.</text>
</comment>
<keyword evidence="3" id="KW-1185">Reference proteome</keyword>
<dbReference type="EMBL" id="JAVUPU010000002">
    <property type="protein sequence ID" value="MDT9598170.1"/>
    <property type="molecule type" value="Genomic_DNA"/>
</dbReference>
<feature type="signal peptide" evidence="1">
    <location>
        <begin position="1"/>
        <end position="20"/>
    </location>
</feature>
<evidence type="ECO:0000256" key="1">
    <source>
        <dbReference type="SAM" id="SignalP"/>
    </source>
</evidence>
<accession>A0ABU3Q429</accession>
<keyword evidence="1" id="KW-0732">Signal</keyword>
<evidence type="ECO:0000313" key="2">
    <source>
        <dbReference type="EMBL" id="MDT9598170.1"/>
    </source>
</evidence>
<protein>
    <recommendedName>
        <fullName evidence="4">Secreted protein</fullName>
    </recommendedName>
</protein>